<organism evidence="2 3">
    <name type="scientific">Eumeta variegata</name>
    <name type="common">Bagworm moth</name>
    <name type="synonym">Eumeta japonica</name>
    <dbReference type="NCBI Taxonomy" id="151549"/>
    <lineage>
        <taxon>Eukaryota</taxon>
        <taxon>Metazoa</taxon>
        <taxon>Ecdysozoa</taxon>
        <taxon>Arthropoda</taxon>
        <taxon>Hexapoda</taxon>
        <taxon>Insecta</taxon>
        <taxon>Pterygota</taxon>
        <taxon>Neoptera</taxon>
        <taxon>Endopterygota</taxon>
        <taxon>Lepidoptera</taxon>
        <taxon>Glossata</taxon>
        <taxon>Ditrysia</taxon>
        <taxon>Tineoidea</taxon>
        <taxon>Psychidae</taxon>
        <taxon>Oiketicinae</taxon>
        <taxon>Eumeta</taxon>
    </lineage>
</organism>
<dbReference type="EMBL" id="BGZK01001192">
    <property type="protein sequence ID" value="GBP73934.1"/>
    <property type="molecule type" value="Genomic_DNA"/>
</dbReference>
<comment type="caution">
    <text evidence="2">The sequence shown here is derived from an EMBL/GenBank/DDBJ whole genome shotgun (WGS) entry which is preliminary data.</text>
</comment>
<keyword evidence="3" id="KW-1185">Reference proteome</keyword>
<proteinExistence type="predicted"/>
<evidence type="ECO:0000313" key="3">
    <source>
        <dbReference type="Proteomes" id="UP000299102"/>
    </source>
</evidence>
<dbReference type="AlphaFoldDB" id="A0A4C1YG18"/>
<feature type="compositionally biased region" description="Basic and acidic residues" evidence="1">
    <location>
        <begin position="111"/>
        <end position="121"/>
    </location>
</feature>
<name>A0A4C1YG18_EUMVA</name>
<sequence>MCPFRNCIPKINRYIRLSYEKGGLTSDPLRSPYVSPRAAYSAAVVINLFKSGSVSLRFNREQRSARFIRFLTELAWDPSVELFCQWIKTVLWSKYQSDNSISRRNGSAKSSPERDPDDPKP</sequence>
<dbReference type="Proteomes" id="UP000299102">
    <property type="component" value="Unassembled WGS sequence"/>
</dbReference>
<protein>
    <submittedName>
        <fullName evidence="2">Uncharacterized protein</fullName>
    </submittedName>
</protein>
<accession>A0A4C1YG18</accession>
<reference evidence="2 3" key="1">
    <citation type="journal article" date="2019" name="Commun. Biol.">
        <title>The bagworm genome reveals a unique fibroin gene that provides high tensile strength.</title>
        <authorList>
            <person name="Kono N."/>
            <person name="Nakamura H."/>
            <person name="Ohtoshi R."/>
            <person name="Tomita M."/>
            <person name="Numata K."/>
            <person name="Arakawa K."/>
        </authorList>
    </citation>
    <scope>NUCLEOTIDE SEQUENCE [LARGE SCALE GENOMIC DNA]</scope>
</reference>
<feature type="compositionally biased region" description="Polar residues" evidence="1">
    <location>
        <begin position="99"/>
        <end position="110"/>
    </location>
</feature>
<evidence type="ECO:0000256" key="1">
    <source>
        <dbReference type="SAM" id="MobiDB-lite"/>
    </source>
</evidence>
<feature type="region of interest" description="Disordered" evidence="1">
    <location>
        <begin position="99"/>
        <end position="121"/>
    </location>
</feature>
<gene>
    <name evidence="2" type="ORF">EVAR_103160_1</name>
</gene>
<evidence type="ECO:0000313" key="2">
    <source>
        <dbReference type="EMBL" id="GBP73934.1"/>
    </source>
</evidence>